<feature type="binding site" evidence="14">
    <location>
        <begin position="250"/>
        <end position="256"/>
    </location>
    <ligand>
        <name>S-adenosyl-L-methionine</name>
        <dbReference type="ChEBI" id="CHEBI:59789"/>
    </ligand>
</feature>
<keyword evidence="18" id="KW-1185">Reference proteome</keyword>
<dbReference type="PROSITE" id="PS51686">
    <property type="entry name" value="SAM_MT_RSMB_NOP"/>
    <property type="match status" value="1"/>
</dbReference>
<evidence type="ECO:0000256" key="11">
    <source>
        <dbReference type="ARBA" id="ARBA00030399"/>
    </source>
</evidence>
<sequence>MYKVQLLAAKAVAQVIDGHNLNQILDNLKRSHSELTPAERSAFQDISYTTLRWLSRLEGVLALLVQRPLRDQRVRSLLLVALAQLTYGKSAEHAVVDHAVRAANSLKLPWAKGLVNGVLRNFLRQREQLLRKVDADIQSRLSYPEWWLAKAKQQYPEAWEAMLAVGNLHPPMTLRVNRRKVGRDEYLILLAQADIQAKPLGCLGVLLEKPVPVEKLPKFGEGWVSVQDYGAQQAGFLLEVQDGMRVLDACSAPGGKTAHLLEIADLDLTALDHDVTRLQKVQDNLRRLELKAEVREGNAAKPQEWWNGRLFDRILADVPCSASGIVRRHPDIKWLRRDADIAGFAAQQSLILKGLWSTLAKGGKLLYATCSVFHEENVRQVDSFLAETPDARRLPLAWEQFSGLEKEGQLLPCELHDGFYYALLQKI</sequence>
<evidence type="ECO:0000256" key="9">
    <source>
        <dbReference type="ARBA" id="ARBA00022691"/>
    </source>
</evidence>
<keyword evidence="8 14" id="KW-0808">Transferase</keyword>
<dbReference type="Gene3D" id="3.30.70.1170">
    <property type="entry name" value="Sun protein, domain 3"/>
    <property type="match status" value="1"/>
</dbReference>
<feature type="binding site" evidence="14">
    <location>
        <position position="272"/>
    </location>
    <ligand>
        <name>S-adenosyl-L-methionine</name>
        <dbReference type="ChEBI" id="CHEBI:59789"/>
    </ligand>
</feature>
<dbReference type="Gene3D" id="3.40.50.150">
    <property type="entry name" value="Vaccinia Virus protein VP39"/>
    <property type="match status" value="1"/>
</dbReference>
<dbReference type="InterPro" id="IPR049560">
    <property type="entry name" value="MeTrfase_RsmB-F_NOP2_cat"/>
</dbReference>
<accession>A0A2R5F7K2</accession>
<dbReference type="SUPFAM" id="SSF48013">
    <property type="entry name" value="NusB-like"/>
    <property type="match status" value="1"/>
</dbReference>
<dbReference type="SUPFAM" id="SSF53335">
    <property type="entry name" value="S-adenosyl-L-methionine-dependent methyltransferases"/>
    <property type="match status" value="1"/>
</dbReference>
<evidence type="ECO:0000256" key="13">
    <source>
        <dbReference type="ARBA" id="ARBA00047283"/>
    </source>
</evidence>
<feature type="binding site" evidence="14">
    <location>
        <position position="317"/>
    </location>
    <ligand>
        <name>S-adenosyl-L-methionine</name>
        <dbReference type="ChEBI" id="CHEBI:59789"/>
    </ligand>
</feature>
<dbReference type="EC" id="2.1.1.176" evidence="4"/>
<evidence type="ECO:0000259" key="16">
    <source>
        <dbReference type="PROSITE" id="PS51686"/>
    </source>
</evidence>
<evidence type="ECO:0000313" key="17">
    <source>
        <dbReference type="EMBL" id="GBG13809.1"/>
    </source>
</evidence>
<proteinExistence type="inferred from homology"/>
<dbReference type="Pfam" id="PF01029">
    <property type="entry name" value="NusB"/>
    <property type="match status" value="1"/>
</dbReference>
<keyword evidence="9 14" id="KW-0949">S-adenosyl-L-methionine</keyword>
<dbReference type="Pfam" id="PF22458">
    <property type="entry name" value="RsmF-B_ferredox"/>
    <property type="match status" value="1"/>
</dbReference>
<dbReference type="GO" id="GO:0003723">
    <property type="term" value="F:RNA binding"/>
    <property type="evidence" value="ECO:0007669"/>
    <property type="project" value="UniProtKB-UniRule"/>
</dbReference>
<dbReference type="InterPro" id="IPR006027">
    <property type="entry name" value="NusB_RsmB_TIM44"/>
</dbReference>
<feature type="coiled-coil region" evidence="15">
    <location>
        <begin position="271"/>
        <end position="298"/>
    </location>
</feature>
<name>A0A2R5F7K2_9PROT</name>
<dbReference type="FunFam" id="3.30.70.1170:FF:000002">
    <property type="entry name" value="Ribosomal RNA small subunit methyltransferase B"/>
    <property type="match status" value="1"/>
</dbReference>
<evidence type="ECO:0000256" key="15">
    <source>
        <dbReference type="SAM" id="Coils"/>
    </source>
</evidence>
<feature type="active site" description="Nucleophile" evidence="14">
    <location>
        <position position="370"/>
    </location>
</feature>
<evidence type="ECO:0000256" key="1">
    <source>
        <dbReference type="ARBA" id="ARBA00002724"/>
    </source>
</evidence>
<reference evidence="17 18" key="1">
    <citation type="journal article" date="2018" name="Environ. Microbiol.">
        <title>Isolation and genomic characterization of Novimethylophilus kurashikiensis gen. nov. sp. nov., a new lanthanide-dependent methylotrophic species of Methylophilaceae.</title>
        <authorList>
            <person name="Lv H."/>
            <person name="Sahin N."/>
            <person name="Tani A."/>
        </authorList>
    </citation>
    <scope>NUCLEOTIDE SEQUENCE [LARGE SCALE GENOMIC DNA]</scope>
    <source>
        <strain evidence="17 18">La2-4</strain>
    </source>
</reference>
<dbReference type="NCBIfam" id="TIGR00563">
    <property type="entry name" value="rsmB"/>
    <property type="match status" value="1"/>
</dbReference>
<dbReference type="CDD" id="cd02440">
    <property type="entry name" value="AdoMet_MTases"/>
    <property type="match status" value="1"/>
</dbReference>
<keyword evidence="15" id="KW-0175">Coiled coil</keyword>
<dbReference type="InterPro" id="IPR018314">
    <property type="entry name" value="RsmB/NOL1/NOP2-like_CS"/>
</dbReference>
<dbReference type="NCBIfam" id="NF008149">
    <property type="entry name" value="PRK10901.1"/>
    <property type="match status" value="1"/>
</dbReference>
<dbReference type="InterPro" id="IPR004573">
    <property type="entry name" value="rRNA_ssu_MeTfrase_B"/>
</dbReference>
<dbReference type="Gene3D" id="1.10.940.10">
    <property type="entry name" value="NusB-like"/>
    <property type="match status" value="1"/>
</dbReference>
<comment type="caution">
    <text evidence="17">The sequence shown here is derived from an EMBL/GenBank/DDBJ whole genome shotgun (WGS) entry which is preliminary data.</text>
</comment>
<dbReference type="GO" id="GO:0005737">
    <property type="term" value="C:cytoplasm"/>
    <property type="evidence" value="ECO:0007669"/>
    <property type="project" value="UniProtKB-SubCell"/>
</dbReference>
<dbReference type="PRINTS" id="PR02008">
    <property type="entry name" value="RCMTFAMILY"/>
</dbReference>
<dbReference type="InterPro" id="IPR035926">
    <property type="entry name" value="NusB-like_sf"/>
</dbReference>
<dbReference type="PANTHER" id="PTHR22807">
    <property type="entry name" value="NOP2 YEAST -RELATED NOL1/NOP2/FMU SUN DOMAIN-CONTAINING"/>
    <property type="match status" value="1"/>
</dbReference>
<evidence type="ECO:0000256" key="10">
    <source>
        <dbReference type="ARBA" id="ARBA00022884"/>
    </source>
</evidence>
<keyword evidence="5" id="KW-0963">Cytoplasm</keyword>
<dbReference type="EMBL" id="BDOQ01000003">
    <property type="protein sequence ID" value="GBG13809.1"/>
    <property type="molecule type" value="Genomic_DNA"/>
</dbReference>
<comment type="caution">
    <text evidence="14">Lacks conserved residue(s) required for the propagation of feature annotation.</text>
</comment>
<gene>
    <name evidence="17" type="primary">rsmB</name>
    <name evidence="17" type="ORF">NMK_1360</name>
</gene>
<dbReference type="PANTHER" id="PTHR22807:SF61">
    <property type="entry name" value="NOL1_NOP2_SUN FAMILY PROTEIN _ ANTITERMINATION NUSB DOMAIN-CONTAINING PROTEIN"/>
    <property type="match status" value="1"/>
</dbReference>
<feature type="domain" description="SAM-dependent MTase RsmB/NOP-type" evidence="16">
    <location>
        <begin position="162"/>
        <end position="427"/>
    </location>
</feature>
<comment type="catalytic activity">
    <reaction evidence="13">
        <text>cytidine(967) in 16S rRNA + S-adenosyl-L-methionine = 5-methylcytidine(967) in 16S rRNA + S-adenosyl-L-homocysteine + H(+)</text>
        <dbReference type="Rhea" id="RHEA:42748"/>
        <dbReference type="Rhea" id="RHEA-COMP:10219"/>
        <dbReference type="Rhea" id="RHEA-COMP:10220"/>
        <dbReference type="ChEBI" id="CHEBI:15378"/>
        <dbReference type="ChEBI" id="CHEBI:57856"/>
        <dbReference type="ChEBI" id="CHEBI:59789"/>
        <dbReference type="ChEBI" id="CHEBI:74483"/>
        <dbReference type="ChEBI" id="CHEBI:82748"/>
        <dbReference type="EC" id="2.1.1.176"/>
    </reaction>
</comment>
<keyword evidence="6" id="KW-0698">rRNA processing</keyword>
<dbReference type="RefSeq" id="WP_109014970.1">
    <property type="nucleotide sequence ID" value="NZ_BDOQ01000003.1"/>
</dbReference>
<evidence type="ECO:0000256" key="12">
    <source>
        <dbReference type="ARBA" id="ARBA00031088"/>
    </source>
</evidence>
<dbReference type="AlphaFoldDB" id="A0A2R5F7K2"/>
<evidence type="ECO:0000256" key="14">
    <source>
        <dbReference type="PROSITE-ProRule" id="PRU01023"/>
    </source>
</evidence>
<dbReference type="Pfam" id="PF01189">
    <property type="entry name" value="Methyltr_RsmB-F"/>
    <property type="match status" value="1"/>
</dbReference>
<dbReference type="InterPro" id="IPR001678">
    <property type="entry name" value="MeTrfase_RsmB-F_NOP2_dom"/>
</dbReference>
<comment type="subcellular location">
    <subcellularLocation>
        <location evidence="2">Cytoplasm</location>
    </subcellularLocation>
</comment>
<comment type="function">
    <text evidence="1">Specifically methylates the cytosine at position 967 (m5C967) of 16S rRNA.</text>
</comment>
<evidence type="ECO:0000256" key="2">
    <source>
        <dbReference type="ARBA" id="ARBA00004496"/>
    </source>
</evidence>
<keyword evidence="10 14" id="KW-0694">RNA-binding</keyword>
<evidence type="ECO:0000256" key="7">
    <source>
        <dbReference type="ARBA" id="ARBA00022603"/>
    </source>
</evidence>
<dbReference type="PROSITE" id="PS01153">
    <property type="entry name" value="NOL1_NOP2_SUN"/>
    <property type="match status" value="1"/>
</dbReference>
<evidence type="ECO:0000256" key="6">
    <source>
        <dbReference type="ARBA" id="ARBA00022552"/>
    </source>
</evidence>
<protein>
    <recommendedName>
        <fullName evidence="4">16S rRNA (cytosine(967)-C(5))-methyltransferase</fullName>
        <ecNumber evidence="4">2.1.1.176</ecNumber>
    </recommendedName>
    <alternativeName>
        <fullName evidence="11">16S rRNA m5C967 methyltransferase</fullName>
    </alternativeName>
    <alternativeName>
        <fullName evidence="12">rRNA (cytosine-C(5)-)-methyltransferase RsmB</fullName>
    </alternativeName>
</protein>
<dbReference type="InterPro" id="IPR029063">
    <property type="entry name" value="SAM-dependent_MTases_sf"/>
</dbReference>
<dbReference type="Proteomes" id="UP000245081">
    <property type="component" value="Unassembled WGS sequence"/>
</dbReference>
<dbReference type="InterPro" id="IPR054728">
    <property type="entry name" value="RsmB-like_ferredoxin"/>
</dbReference>
<dbReference type="OrthoDB" id="9810297at2"/>
<dbReference type="GO" id="GO:0006355">
    <property type="term" value="P:regulation of DNA-templated transcription"/>
    <property type="evidence" value="ECO:0007669"/>
    <property type="project" value="InterPro"/>
</dbReference>
<evidence type="ECO:0000256" key="4">
    <source>
        <dbReference type="ARBA" id="ARBA00012140"/>
    </source>
</evidence>
<evidence type="ECO:0000313" key="18">
    <source>
        <dbReference type="Proteomes" id="UP000245081"/>
    </source>
</evidence>
<organism evidence="17 18">
    <name type="scientific">Novimethylophilus kurashikiensis</name>
    <dbReference type="NCBI Taxonomy" id="1825523"/>
    <lineage>
        <taxon>Bacteria</taxon>
        <taxon>Pseudomonadati</taxon>
        <taxon>Pseudomonadota</taxon>
        <taxon>Betaproteobacteria</taxon>
        <taxon>Nitrosomonadales</taxon>
        <taxon>Methylophilaceae</taxon>
        <taxon>Novimethylophilus</taxon>
    </lineage>
</organism>
<dbReference type="FunFam" id="3.40.50.150:FF:000022">
    <property type="entry name" value="Ribosomal RNA small subunit methyltransferase B"/>
    <property type="match status" value="1"/>
</dbReference>
<comment type="similarity">
    <text evidence="3 14">Belongs to the class I-like SAM-binding methyltransferase superfamily. RsmB/NOP family.</text>
</comment>
<evidence type="ECO:0000256" key="3">
    <source>
        <dbReference type="ARBA" id="ARBA00007494"/>
    </source>
</evidence>
<dbReference type="InterPro" id="IPR023267">
    <property type="entry name" value="RCMT"/>
</dbReference>
<dbReference type="GO" id="GO:0008649">
    <property type="term" value="F:rRNA methyltransferase activity"/>
    <property type="evidence" value="ECO:0007669"/>
    <property type="project" value="InterPro"/>
</dbReference>
<keyword evidence="7 14" id="KW-0489">Methyltransferase</keyword>
<evidence type="ECO:0000256" key="8">
    <source>
        <dbReference type="ARBA" id="ARBA00022679"/>
    </source>
</evidence>
<evidence type="ECO:0000256" key="5">
    <source>
        <dbReference type="ARBA" id="ARBA00022490"/>
    </source>
</evidence>